<evidence type="ECO:0000313" key="4">
    <source>
        <dbReference type="Proteomes" id="UP001187471"/>
    </source>
</evidence>
<gene>
    <name evidence="3" type="ORF">RJ640_012306</name>
</gene>
<proteinExistence type="predicted"/>
<keyword evidence="1" id="KW-0521">NADP</keyword>
<evidence type="ECO:0000256" key="2">
    <source>
        <dbReference type="ARBA" id="ARBA00023002"/>
    </source>
</evidence>
<dbReference type="PANTHER" id="PTHR42898">
    <property type="entry name" value="TROPINONE REDUCTASE"/>
    <property type="match status" value="1"/>
</dbReference>
<dbReference type="PANTHER" id="PTHR42898:SF6">
    <property type="entry name" value="NADP-DEPENDENT MANNITOL DEHYDROGENASE"/>
    <property type="match status" value="1"/>
</dbReference>
<evidence type="ECO:0000313" key="3">
    <source>
        <dbReference type="EMBL" id="KAK2974323.1"/>
    </source>
</evidence>
<protein>
    <submittedName>
        <fullName evidence="3">Uncharacterized protein</fullName>
    </submittedName>
</protein>
<sequence length="163" mass="18479">MGDGGFGIRREIIAQEGTRHQICRQQGLVARYAIVEELAAFGATVHTCSRNQKELDERLEEWKGRGFSVKEIVERESPHLQFIPSASELYFKDTHVWYVVENGPIISMKDGSDGTKIPKGILEMDTHEAHLFSMDDKAKNIISCGLDMNEYNRVSACETTREM</sequence>
<dbReference type="GO" id="GO:0016491">
    <property type="term" value="F:oxidoreductase activity"/>
    <property type="evidence" value="ECO:0007669"/>
    <property type="project" value="UniProtKB-KW"/>
</dbReference>
<dbReference type="EMBL" id="JAVXUO010002324">
    <property type="protein sequence ID" value="KAK2974323.1"/>
    <property type="molecule type" value="Genomic_DNA"/>
</dbReference>
<accession>A0AA88U891</accession>
<keyword evidence="2" id="KW-0560">Oxidoreductase</keyword>
<dbReference type="InterPro" id="IPR045000">
    <property type="entry name" value="TR"/>
</dbReference>
<comment type="caution">
    <text evidence="3">The sequence shown here is derived from an EMBL/GenBank/DDBJ whole genome shotgun (WGS) entry which is preliminary data.</text>
</comment>
<evidence type="ECO:0000256" key="1">
    <source>
        <dbReference type="ARBA" id="ARBA00022857"/>
    </source>
</evidence>
<organism evidence="3 4">
    <name type="scientific">Escallonia rubra</name>
    <dbReference type="NCBI Taxonomy" id="112253"/>
    <lineage>
        <taxon>Eukaryota</taxon>
        <taxon>Viridiplantae</taxon>
        <taxon>Streptophyta</taxon>
        <taxon>Embryophyta</taxon>
        <taxon>Tracheophyta</taxon>
        <taxon>Spermatophyta</taxon>
        <taxon>Magnoliopsida</taxon>
        <taxon>eudicotyledons</taxon>
        <taxon>Gunneridae</taxon>
        <taxon>Pentapetalae</taxon>
        <taxon>asterids</taxon>
        <taxon>campanulids</taxon>
        <taxon>Escalloniales</taxon>
        <taxon>Escalloniaceae</taxon>
        <taxon>Escallonia</taxon>
    </lineage>
</organism>
<dbReference type="Proteomes" id="UP001187471">
    <property type="component" value="Unassembled WGS sequence"/>
</dbReference>
<keyword evidence="4" id="KW-1185">Reference proteome</keyword>
<name>A0AA88U891_9ASTE</name>
<reference evidence="3" key="1">
    <citation type="submission" date="2022-12" db="EMBL/GenBank/DDBJ databases">
        <title>Draft genome assemblies for two species of Escallonia (Escalloniales).</title>
        <authorList>
            <person name="Chanderbali A."/>
            <person name="Dervinis C."/>
            <person name="Anghel I."/>
            <person name="Soltis D."/>
            <person name="Soltis P."/>
            <person name="Zapata F."/>
        </authorList>
    </citation>
    <scope>NUCLEOTIDE SEQUENCE</scope>
    <source>
        <strain evidence="3">UCBG92.1500</strain>
        <tissue evidence="3">Leaf</tissue>
    </source>
</reference>
<dbReference type="AlphaFoldDB" id="A0AA88U891"/>